<dbReference type="RefSeq" id="WP_195691761.1">
    <property type="nucleotide sequence ID" value="NZ_CP064760.1"/>
</dbReference>
<sequence length="122" mass="13737">MYPDDVQWLDGRWLALSDGSRDSGYVQFKVVVSGPGFTWERGRFLGRIRRVAPELVVEEKHWSLDDRGVLRLDADGWDEIDDLDLADPRLSVEGVAVGAWSVRWMSDEEVAAVCKKSPLTCG</sequence>
<dbReference type="AlphaFoldDB" id="A0A7S8MVE7"/>
<dbReference type="Proteomes" id="UP000594480">
    <property type="component" value="Chromosome"/>
</dbReference>
<organism evidence="1 2">
    <name type="scientific">Microbacterium schleiferi</name>
    <dbReference type="NCBI Taxonomy" id="69362"/>
    <lineage>
        <taxon>Bacteria</taxon>
        <taxon>Bacillati</taxon>
        <taxon>Actinomycetota</taxon>
        <taxon>Actinomycetes</taxon>
        <taxon>Micrococcales</taxon>
        <taxon>Microbacteriaceae</taxon>
        <taxon>Microbacterium</taxon>
    </lineage>
</organism>
<accession>A0A7S8MVE7</accession>
<proteinExistence type="predicted"/>
<protein>
    <submittedName>
        <fullName evidence="1">Uncharacterized protein</fullName>
    </submittedName>
</protein>
<reference evidence="1 2" key="1">
    <citation type="submission" date="2020-11" db="EMBL/GenBank/DDBJ databases">
        <title>Amino acid is mineralized and recycled by bacteria in oceanic microbiome.</title>
        <authorList>
            <person name="Zheng L.Y."/>
        </authorList>
    </citation>
    <scope>NUCLEOTIDE SEQUENCE [LARGE SCALE GENOMIC DNA]</scope>
    <source>
        <strain evidence="1 2">A32-1</strain>
    </source>
</reference>
<dbReference type="KEGG" id="msf:IT882_10155"/>
<dbReference type="EMBL" id="CP064760">
    <property type="protein sequence ID" value="QPE03668.1"/>
    <property type="molecule type" value="Genomic_DNA"/>
</dbReference>
<name>A0A7S8MVE7_9MICO</name>
<keyword evidence="2" id="KW-1185">Reference proteome</keyword>
<gene>
    <name evidence="1" type="ORF">IT882_10155</name>
</gene>
<evidence type="ECO:0000313" key="1">
    <source>
        <dbReference type="EMBL" id="QPE03668.1"/>
    </source>
</evidence>
<evidence type="ECO:0000313" key="2">
    <source>
        <dbReference type="Proteomes" id="UP000594480"/>
    </source>
</evidence>